<keyword evidence="3" id="KW-0732">Signal</keyword>
<feature type="chain" id="PRO_5047240266" evidence="3">
    <location>
        <begin position="23"/>
        <end position="142"/>
    </location>
</feature>
<feature type="transmembrane region" description="Helical" evidence="2">
    <location>
        <begin position="92"/>
        <end position="110"/>
    </location>
</feature>
<feature type="signal peptide" evidence="3">
    <location>
        <begin position="1"/>
        <end position="22"/>
    </location>
</feature>
<evidence type="ECO:0000313" key="4">
    <source>
        <dbReference type="EMBL" id="CAK9021784.1"/>
    </source>
</evidence>
<dbReference type="Proteomes" id="UP001642484">
    <property type="component" value="Unassembled WGS sequence"/>
</dbReference>
<sequence>MPARRRASAVWGFSLLIAVLLAGRQQAFLATQRGRSLALRAAADEGVPSDEPRRRDPMSGGIQDGMRSKLMEEAKSLGDEETPISAGFGNPYLLAIIVILILGVASYFQLGLDKVASVKSTDAGDKELAEKVFKMQESMYGI</sequence>
<feature type="compositionally biased region" description="Basic and acidic residues" evidence="1">
    <location>
        <begin position="66"/>
        <end position="76"/>
    </location>
</feature>
<evidence type="ECO:0000256" key="1">
    <source>
        <dbReference type="SAM" id="MobiDB-lite"/>
    </source>
</evidence>
<dbReference type="EMBL" id="CAXAMN010007491">
    <property type="protein sequence ID" value="CAK9021784.1"/>
    <property type="molecule type" value="Genomic_DNA"/>
</dbReference>
<organism evidence="4 5">
    <name type="scientific">Durusdinium trenchii</name>
    <dbReference type="NCBI Taxonomy" id="1381693"/>
    <lineage>
        <taxon>Eukaryota</taxon>
        <taxon>Sar</taxon>
        <taxon>Alveolata</taxon>
        <taxon>Dinophyceae</taxon>
        <taxon>Suessiales</taxon>
        <taxon>Symbiodiniaceae</taxon>
        <taxon>Durusdinium</taxon>
    </lineage>
</organism>
<evidence type="ECO:0000256" key="3">
    <source>
        <dbReference type="SAM" id="SignalP"/>
    </source>
</evidence>
<keyword evidence="5" id="KW-1185">Reference proteome</keyword>
<reference evidence="4 5" key="1">
    <citation type="submission" date="2024-02" db="EMBL/GenBank/DDBJ databases">
        <authorList>
            <person name="Chen Y."/>
            <person name="Shah S."/>
            <person name="Dougan E. K."/>
            <person name="Thang M."/>
            <person name="Chan C."/>
        </authorList>
    </citation>
    <scope>NUCLEOTIDE SEQUENCE [LARGE SCALE GENOMIC DNA]</scope>
</reference>
<protein>
    <submittedName>
        <fullName evidence="4">Uncharacterized protein</fullName>
    </submittedName>
</protein>
<proteinExistence type="predicted"/>
<keyword evidence="2" id="KW-0812">Transmembrane</keyword>
<comment type="caution">
    <text evidence="4">The sequence shown here is derived from an EMBL/GenBank/DDBJ whole genome shotgun (WGS) entry which is preliminary data.</text>
</comment>
<feature type="region of interest" description="Disordered" evidence="1">
    <location>
        <begin position="41"/>
        <end position="76"/>
    </location>
</feature>
<accession>A0ABP0K5B1</accession>
<name>A0ABP0K5B1_9DINO</name>
<gene>
    <name evidence="4" type="ORF">CCMP2556_LOCUS14567</name>
</gene>
<evidence type="ECO:0000256" key="2">
    <source>
        <dbReference type="SAM" id="Phobius"/>
    </source>
</evidence>
<keyword evidence="2" id="KW-1133">Transmembrane helix</keyword>
<evidence type="ECO:0000313" key="5">
    <source>
        <dbReference type="Proteomes" id="UP001642484"/>
    </source>
</evidence>
<keyword evidence="2" id="KW-0472">Membrane</keyword>